<evidence type="ECO:0000256" key="1">
    <source>
        <dbReference type="SAM" id="SignalP"/>
    </source>
</evidence>
<evidence type="ECO:0000313" key="3">
    <source>
        <dbReference type="Proteomes" id="UP000494106"/>
    </source>
</evidence>
<dbReference type="EMBL" id="CADEBC010000602">
    <property type="protein sequence ID" value="CAB3258808.1"/>
    <property type="molecule type" value="Genomic_DNA"/>
</dbReference>
<proteinExistence type="predicted"/>
<reference evidence="2 3" key="1">
    <citation type="submission" date="2020-04" db="EMBL/GenBank/DDBJ databases">
        <authorList>
            <person name="Wallbank WR R."/>
            <person name="Pardo Diaz C."/>
            <person name="Kozak K."/>
            <person name="Martin S."/>
            <person name="Jiggins C."/>
            <person name="Moest M."/>
            <person name="Warren A I."/>
            <person name="Byers J.R.P. K."/>
            <person name="Montejo-Kovacevich G."/>
            <person name="Yen C E."/>
        </authorList>
    </citation>
    <scope>NUCLEOTIDE SEQUENCE [LARGE SCALE GENOMIC DNA]</scope>
</reference>
<dbReference type="Proteomes" id="UP000494106">
    <property type="component" value="Unassembled WGS sequence"/>
</dbReference>
<sequence length="152" mass="17822">MSAKCLFVMTHTMLSIVQLSWCWEAYFTTLVRDTDNASTEYVFGNCDFKKDLKLYTIVNIEVADMKNKVILRAIMEDVKRQPTCVILRSKGKEEATYLDAPYSLQICVVRITYIFSRIRHNLFFYEFYIPPGYTSQVDWEMSVYGPSKVLDF</sequence>
<name>A0A8S1BK72_ARCPL</name>
<keyword evidence="1" id="KW-0732">Signal</keyword>
<dbReference type="OrthoDB" id="7258026at2759"/>
<feature type="signal peptide" evidence="1">
    <location>
        <begin position="1"/>
        <end position="22"/>
    </location>
</feature>
<feature type="chain" id="PRO_5035729955" evidence="1">
    <location>
        <begin position="23"/>
        <end position="152"/>
    </location>
</feature>
<dbReference type="AlphaFoldDB" id="A0A8S1BK72"/>
<accession>A0A8S1BK72</accession>
<keyword evidence="3" id="KW-1185">Reference proteome</keyword>
<organism evidence="2 3">
    <name type="scientific">Arctia plantaginis</name>
    <name type="common">Wood tiger moth</name>
    <name type="synonym">Phalaena plantaginis</name>
    <dbReference type="NCBI Taxonomy" id="874455"/>
    <lineage>
        <taxon>Eukaryota</taxon>
        <taxon>Metazoa</taxon>
        <taxon>Ecdysozoa</taxon>
        <taxon>Arthropoda</taxon>
        <taxon>Hexapoda</taxon>
        <taxon>Insecta</taxon>
        <taxon>Pterygota</taxon>
        <taxon>Neoptera</taxon>
        <taxon>Endopterygota</taxon>
        <taxon>Lepidoptera</taxon>
        <taxon>Glossata</taxon>
        <taxon>Ditrysia</taxon>
        <taxon>Noctuoidea</taxon>
        <taxon>Erebidae</taxon>
        <taxon>Arctiinae</taxon>
        <taxon>Arctia</taxon>
    </lineage>
</organism>
<evidence type="ECO:0000313" key="2">
    <source>
        <dbReference type="EMBL" id="CAB3258808.1"/>
    </source>
</evidence>
<protein>
    <submittedName>
        <fullName evidence="2">Uncharacterized protein</fullName>
    </submittedName>
</protein>
<gene>
    <name evidence="2" type="ORF">APLA_LOCUS16682</name>
</gene>
<comment type="caution">
    <text evidence="2">The sequence shown here is derived from an EMBL/GenBank/DDBJ whole genome shotgun (WGS) entry which is preliminary data.</text>
</comment>